<dbReference type="KEGG" id="clia:C3E79_07710"/>
<dbReference type="InterPro" id="IPR036087">
    <property type="entry name" value="Nict_dMeBzImd_PRibTrfase_sf"/>
</dbReference>
<dbReference type="SUPFAM" id="SSF52733">
    <property type="entry name" value="Nicotinate mononucleotide:5,6-dimethylbenzimidazole phosphoribosyltransferase (CobT)"/>
    <property type="match status" value="1"/>
</dbReference>
<organism evidence="1 2">
    <name type="scientific">Corynebacterium liangguodongii</name>
    <dbReference type="NCBI Taxonomy" id="2079535"/>
    <lineage>
        <taxon>Bacteria</taxon>
        <taxon>Bacillati</taxon>
        <taxon>Actinomycetota</taxon>
        <taxon>Actinomycetes</taxon>
        <taxon>Mycobacteriales</taxon>
        <taxon>Corynebacteriaceae</taxon>
        <taxon>Corynebacterium</taxon>
    </lineage>
</organism>
<gene>
    <name evidence="1" type="ORF">C3E79_07710</name>
</gene>
<dbReference type="OrthoDB" id="9781491at2"/>
<dbReference type="PANTHER" id="PTHR43463">
    <property type="entry name" value="NICOTINATE-NUCLEOTIDE--DIMETHYLBENZIMIDAZOLE PHOSPHORIBOSYLTRANSFERASE"/>
    <property type="match status" value="1"/>
</dbReference>
<protein>
    <submittedName>
        <fullName evidence="1">Nicotinate-nucleotide--dimethylbenzimidazole phosphoribosyltransferase</fullName>
    </submittedName>
</protein>
<dbReference type="CDD" id="cd02439">
    <property type="entry name" value="DMB-PRT_CobT"/>
    <property type="match status" value="1"/>
</dbReference>
<accession>A0A2S0WH63</accession>
<proteinExistence type="predicted"/>
<keyword evidence="2" id="KW-1185">Reference proteome</keyword>
<dbReference type="PANTHER" id="PTHR43463:SF1">
    <property type="entry name" value="NICOTINATE-NUCLEOTIDE--DIMETHYLBENZIMIDAZOLE PHOSPHORIBOSYLTRANSFERASE"/>
    <property type="match status" value="1"/>
</dbReference>
<evidence type="ECO:0000313" key="1">
    <source>
        <dbReference type="EMBL" id="AWB85109.1"/>
    </source>
</evidence>
<reference evidence="2" key="1">
    <citation type="submission" date="2018-01" db="EMBL/GenBank/DDBJ databases">
        <authorList>
            <person name="Li J."/>
        </authorList>
    </citation>
    <scope>NUCLEOTIDE SEQUENCE [LARGE SCALE GENOMIC DNA]</scope>
    <source>
        <strain evidence="2">2184</strain>
    </source>
</reference>
<dbReference type="EMBL" id="CP026948">
    <property type="protein sequence ID" value="AWB85109.1"/>
    <property type="molecule type" value="Genomic_DNA"/>
</dbReference>
<dbReference type="Proteomes" id="UP000244754">
    <property type="component" value="Chromosome"/>
</dbReference>
<name>A0A2S0WH63_9CORY</name>
<dbReference type="AlphaFoldDB" id="A0A2S0WH63"/>
<dbReference type="InterPro" id="IPR003200">
    <property type="entry name" value="Nict_dMeBzImd_PRibTrfase"/>
</dbReference>
<keyword evidence="1" id="KW-0808">Transferase</keyword>
<keyword evidence="1" id="KW-0328">Glycosyltransferase</keyword>
<evidence type="ECO:0000313" key="2">
    <source>
        <dbReference type="Proteomes" id="UP000244754"/>
    </source>
</evidence>
<dbReference type="Pfam" id="PF02277">
    <property type="entry name" value="DBI_PRT"/>
    <property type="match status" value="1"/>
</dbReference>
<dbReference type="GO" id="GO:0008939">
    <property type="term" value="F:nicotinate-nucleotide-dimethylbenzimidazole phosphoribosyltransferase activity"/>
    <property type="evidence" value="ECO:0007669"/>
    <property type="project" value="InterPro"/>
</dbReference>
<sequence length="323" mass="33262">MFRGVDTPDEAAAAQVREALAASVRGRSFGRLGEIAAWVAACQSETVPAPFERPRAIVVAGNHGVATRGLSAYAPEASAAQVEEIRSGGGPGNSVARAANSSLRLIDAFVTAPCGAIDIEDAMSAEEFDRALTLGVEVADQEVDAGTDLIIPGDVGVGNTTVAAVVFGVLTRTEPVVAVGRGSGISDDVWKVKVAAVRDAMFRCRDFADDTERVLRVASSPDFVFLVALIAQAAVRRTPVLIDSAYGAVAAFVAEKLAPGTKRWLAAGQLSPEPCHTVCVQALGLTPVLALDMSTGQAAGSLLALPVINTAAELVGEELGGRE</sequence>
<dbReference type="Gene3D" id="3.40.50.10210">
    <property type="match status" value="1"/>
</dbReference>